<accession>A0A060RSQ8</accession>
<dbReference type="VEuPathDB" id="PlasmoDB:PRG01_0941300"/>
<gene>
    <name evidence="1" type="ORF">PRCDC_0931700</name>
</gene>
<organism evidence="1 2">
    <name type="scientific">Plasmodium reichenowi</name>
    <dbReference type="NCBI Taxonomy" id="5854"/>
    <lineage>
        <taxon>Eukaryota</taxon>
        <taxon>Sar</taxon>
        <taxon>Alveolata</taxon>
        <taxon>Apicomplexa</taxon>
        <taxon>Aconoidasida</taxon>
        <taxon>Haemosporida</taxon>
        <taxon>Plasmodiidae</taxon>
        <taxon>Plasmodium</taxon>
        <taxon>Plasmodium (Laverania)</taxon>
    </lineage>
</organism>
<keyword evidence="2" id="KW-1185">Reference proteome</keyword>
<evidence type="ECO:0000313" key="2">
    <source>
        <dbReference type="Proteomes" id="UP000027581"/>
    </source>
</evidence>
<reference evidence="1" key="2">
    <citation type="submission" date="2014-05" db="EMBL/GenBank/DDBJ databases">
        <title>The genome sequences of chimpanzee malaria parasites reveal the path to human adaptation.</title>
        <authorList>
            <person name="Otto T.D."/>
            <person name="Rayner J.C."/>
            <person name="Boehme U."/>
            <person name="Pain A."/>
            <person name="Spottiswoode N."/>
            <person name="Sanders M."/>
            <person name="Quail M."/>
            <person name="Ollomo B."/>
            <person name="Renaud F."/>
            <person name="Thomas A.W."/>
            <person name="Prugnolle F."/>
            <person name="Conway D.J."/>
            <person name="Newbold C."/>
            <person name="Berriman M."/>
        </authorList>
    </citation>
    <scope>NUCLEOTIDE SEQUENCE [LARGE SCALE GENOMIC DNA]</scope>
    <source>
        <strain evidence="1">CDC</strain>
    </source>
</reference>
<dbReference type="EMBL" id="HG810770">
    <property type="protein sequence ID" value="CDO64396.1"/>
    <property type="molecule type" value="Genomic_DNA"/>
</dbReference>
<name>A0A060RSQ8_PLARE</name>
<protein>
    <submittedName>
        <fullName evidence="1">Uncharacterized protein</fullName>
    </submittedName>
</protein>
<reference evidence="1" key="1">
    <citation type="submission" date="2014-01" db="EMBL/GenBank/DDBJ databases">
        <authorList>
            <person name="Aslett M."/>
        </authorList>
    </citation>
    <scope>NUCLEOTIDE SEQUENCE</scope>
    <source>
        <strain evidence="1">CDC</strain>
    </source>
</reference>
<evidence type="ECO:0000313" key="1">
    <source>
        <dbReference type="EMBL" id="CDO64396.1"/>
    </source>
</evidence>
<dbReference type="PhylomeDB" id="A0A060RSQ8"/>
<dbReference type="VEuPathDB" id="PlasmoDB:PRCDC_0931700"/>
<dbReference type="AlphaFoldDB" id="A0A060RSQ8"/>
<dbReference type="Proteomes" id="UP000027581">
    <property type="component" value="Unassembled WGS sequence"/>
</dbReference>
<sequence>MNDNFFIPTFEHIYEQSIPPPLIKHSRKCKNYNKKRKNVIKYTSQDICVEQRNYDKENKEHKYVCINFHTFNKKCYHKNIRLLDHTHLDFTLGQSLMYLLNVYLQNKIVTKHLYNRMLYSFQLAIIEVISKLKEGKEYKWNIKGKLINSKKENNIQIVYIENAFLSFKSIVLHAPLLKIKSIDI</sequence>
<proteinExistence type="predicted"/>